<reference evidence="3 4" key="1">
    <citation type="journal article" date="2021" name="Nat. Commun.">
        <title>Incipient diploidization of the medicinal plant Perilla within 10,000 years.</title>
        <authorList>
            <person name="Zhang Y."/>
            <person name="Shen Q."/>
            <person name="Leng L."/>
            <person name="Zhang D."/>
            <person name="Chen S."/>
            <person name="Shi Y."/>
            <person name="Ning Z."/>
            <person name="Chen S."/>
        </authorList>
    </citation>
    <scope>NUCLEOTIDE SEQUENCE [LARGE SCALE GENOMIC DNA]</scope>
    <source>
        <strain evidence="4">cv. PC099</strain>
    </source>
</reference>
<dbReference type="PANTHER" id="PTHR31234">
    <property type="entry name" value="LATE EMBRYOGENESIS ABUNDANT (LEA) HYDROXYPROLINE-RICH GLYCOPROTEIN FAMILY"/>
    <property type="match status" value="1"/>
</dbReference>
<evidence type="ECO:0000256" key="2">
    <source>
        <dbReference type="ARBA" id="ARBA00023136"/>
    </source>
</evidence>
<evidence type="ECO:0008006" key="5">
    <source>
        <dbReference type="Google" id="ProtNLM"/>
    </source>
</evidence>
<proteinExistence type="predicted"/>
<organism evidence="3 4">
    <name type="scientific">Perilla frutescens var. hirtella</name>
    <name type="common">Perilla citriodora</name>
    <name type="synonym">Perilla setoyensis</name>
    <dbReference type="NCBI Taxonomy" id="608512"/>
    <lineage>
        <taxon>Eukaryota</taxon>
        <taxon>Viridiplantae</taxon>
        <taxon>Streptophyta</taxon>
        <taxon>Embryophyta</taxon>
        <taxon>Tracheophyta</taxon>
        <taxon>Spermatophyta</taxon>
        <taxon>Magnoliopsida</taxon>
        <taxon>eudicotyledons</taxon>
        <taxon>Gunneridae</taxon>
        <taxon>Pentapetalae</taxon>
        <taxon>asterids</taxon>
        <taxon>lamiids</taxon>
        <taxon>Lamiales</taxon>
        <taxon>Lamiaceae</taxon>
        <taxon>Nepetoideae</taxon>
        <taxon>Elsholtzieae</taxon>
        <taxon>Perilla</taxon>
    </lineage>
</organism>
<gene>
    <name evidence="3" type="ORF">C2S53_015576</name>
</gene>
<name>A0AAD4JBM2_PERFH</name>
<comment type="caution">
    <text evidence="3">The sequence shown here is derived from an EMBL/GenBank/DDBJ whole genome shotgun (WGS) entry which is preliminary data.</text>
</comment>
<keyword evidence="4" id="KW-1185">Reference proteome</keyword>
<keyword evidence="2" id="KW-0472">Membrane</keyword>
<dbReference type="GO" id="GO:0005886">
    <property type="term" value="C:plasma membrane"/>
    <property type="evidence" value="ECO:0007669"/>
    <property type="project" value="TreeGrafter"/>
</dbReference>
<dbReference type="GO" id="GO:0098542">
    <property type="term" value="P:defense response to other organism"/>
    <property type="evidence" value="ECO:0007669"/>
    <property type="project" value="InterPro"/>
</dbReference>
<evidence type="ECO:0000313" key="4">
    <source>
        <dbReference type="Proteomes" id="UP001190926"/>
    </source>
</evidence>
<dbReference type="AlphaFoldDB" id="A0AAD4JBM2"/>
<dbReference type="Proteomes" id="UP001190926">
    <property type="component" value="Unassembled WGS sequence"/>
</dbReference>
<sequence>MVLLSTILTITLIIWFLFGAYLPEFEVASIKLSNFSATNTSLSGAWTVAMFVKNVNMELHVDFHHAMSSVFYRDSLLGIVALDPFHVPKTQRFALNFTVPALRNPDDQRLHSWVLPTLAEDRSDGAVVVSLRLAMDANFTAPDVVYRQESIRIYCEDLVIRFSPSTGEGTWSPGLGNPCFIRMRDSHD</sequence>
<accession>A0AAD4JBM2</accession>
<dbReference type="InterPro" id="IPR044839">
    <property type="entry name" value="NDR1-like"/>
</dbReference>
<protein>
    <recommendedName>
        <fullName evidence="5">Late embryogenesis abundant protein LEA-2 subgroup domain-containing protein</fullName>
    </recommendedName>
</protein>
<dbReference type="EMBL" id="SDAM02000100">
    <property type="protein sequence ID" value="KAH6830193.1"/>
    <property type="molecule type" value="Genomic_DNA"/>
</dbReference>
<comment type="subcellular location">
    <subcellularLocation>
        <location evidence="1">Membrane</location>
    </subcellularLocation>
</comment>
<evidence type="ECO:0000313" key="3">
    <source>
        <dbReference type="EMBL" id="KAH6830193.1"/>
    </source>
</evidence>
<dbReference type="PANTHER" id="PTHR31234:SF2">
    <property type="entry name" value="OS05G0199100 PROTEIN"/>
    <property type="match status" value="1"/>
</dbReference>
<evidence type="ECO:0000256" key="1">
    <source>
        <dbReference type="ARBA" id="ARBA00004370"/>
    </source>
</evidence>